<evidence type="ECO:0000313" key="1">
    <source>
        <dbReference type="EMBL" id="BDQ37877.1"/>
    </source>
</evidence>
<dbReference type="EMBL" id="AP026709">
    <property type="protein sequence ID" value="BDQ37877.1"/>
    <property type="molecule type" value="Genomic_DNA"/>
</dbReference>
<proteinExistence type="predicted"/>
<dbReference type="Proteomes" id="UP001317742">
    <property type="component" value="Chromosome"/>
</dbReference>
<organism evidence="1 2">
    <name type="scientific">Pseudodesulfovibrio nedwellii</name>
    <dbReference type="NCBI Taxonomy" id="2973072"/>
    <lineage>
        <taxon>Bacteria</taxon>
        <taxon>Pseudomonadati</taxon>
        <taxon>Thermodesulfobacteriota</taxon>
        <taxon>Desulfovibrionia</taxon>
        <taxon>Desulfovibrionales</taxon>
        <taxon>Desulfovibrionaceae</taxon>
    </lineage>
</organism>
<reference evidence="1 2" key="1">
    <citation type="submission" date="2022-08" db="EMBL/GenBank/DDBJ databases">
        <title>Genome Sequence of the sulphate-reducing bacterium, Pseudodesulfovibrio sp. SYK.</title>
        <authorList>
            <person name="Kondo R."/>
            <person name="Kataoka T."/>
        </authorList>
    </citation>
    <scope>NUCLEOTIDE SEQUENCE [LARGE SCALE GENOMIC DNA]</scope>
    <source>
        <strain evidence="1 2">SYK</strain>
    </source>
</reference>
<sequence length="62" mass="6923">MSREKQSLAWGTAASAQAVTFAGILPAPLANNIELVLYSLFPETKKDRPTIFVGRPYEFDMY</sequence>
<gene>
    <name evidence="1" type="ORF">SYK_22370</name>
</gene>
<protein>
    <submittedName>
        <fullName evidence="1">Uncharacterized protein</fullName>
    </submittedName>
</protein>
<accession>A0ABM8B2N0</accession>
<evidence type="ECO:0000313" key="2">
    <source>
        <dbReference type="Proteomes" id="UP001317742"/>
    </source>
</evidence>
<name>A0ABM8B2N0_9BACT</name>
<keyword evidence="2" id="KW-1185">Reference proteome</keyword>